<dbReference type="PANTHER" id="PTHR42938:SF22">
    <property type="entry name" value="D-3-PHOSPHOGLYCERATE DEHYDROGENASE"/>
    <property type="match status" value="1"/>
</dbReference>
<protein>
    <recommendedName>
        <fullName evidence="1">D-isomer specific 2-hydroxyacid dehydrogenase NAD-binding domain-containing protein</fullName>
    </recommendedName>
</protein>
<evidence type="ECO:0000259" key="1">
    <source>
        <dbReference type="Pfam" id="PF02826"/>
    </source>
</evidence>
<dbReference type="EMBL" id="JACAGB010000001">
    <property type="protein sequence ID" value="KAF6392600.1"/>
    <property type="molecule type" value="Genomic_DNA"/>
</dbReference>
<dbReference type="SUPFAM" id="SSF51735">
    <property type="entry name" value="NAD(P)-binding Rossmann-fold domains"/>
    <property type="match status" value="1"/>
</dbReference>
<dbReference type="GO" id="GO:0004617">
    <property type="term" value="F:phosphoglycerate dehydrogenase activity"/>
    <property type="evidence" value="ECO:0007669"/>
    <property type="project" value="TreeGrafter"/>
</dbReference>
<accession>A0A7J8B2L3</accession>
<proteinExistence type="predicted"/>
<gene>
    <name evidence="2" type="ORF">mPipKuh1_007789</name>
</gene>
<keyword evidence="3" id="KW-1185">Reference proteome</keyword>
<dbReference type="GO" id="GO:0051287">
    <property type="term" value="F:NAD binding"/>
    <property type="evidence" value="ECO:0007669"/>
    <property type="project" value="InterPro"/>
</dbReference>
<dbReference type="PANTHER" id="PTHR42938">
    <property type="entry name" value="FORMATE DEHYDROGENASE 1"/>
    <property type="match status" value="1"/>
</dbReference>
<evidence type="ECO:0000313" key="2">
    <source>
        <dbReference type="EMBL" id="KAF6392600.1"/>
    </source>
</evidence>
<dbReference type="AlphaFoldDB" id="A0A7J8B2L3"/>
<dbReference type="InterPro" id="IPR036291">
    <property type="entry name" value="NAD(P)-bd_dom_sf"/>
</dbReference>
<reference evidence="2 3" key="1">
    <citation type="journal article" date="2020" name="Nature">
        <title>Six reference-quality genomes reveal evolution of bat adaptations.</title>
        <authorList>
            <person name="Jebb D."/>
            <person name="Huang Z."/>
            <person name="Pippel M."/>
            <person name="Hughes G.M."/>
            <person name="Lavrichenko K."/>
            <person name="Devanna P."/>
            <person name="Winkler S."/>
            <person name="Jermiin L.S."/>
            <person name="Skirmuntt E.C."/>
            <person name="Katzourakis A."/>
            <person name="Burkitt-Gray L."/>
            <person name="Ray D.A."/>
            <person name="Sullivan K.A.M."/>
            <person name="Roscito J.G."/>
            <person name="Kirilenko B.M."/>
            <person name="Davalos L.M."/>
            <person name="Corthals A.P."/>
            <person name="Power M.L."/>
            <person name="Jones G."/>
            <person name="Ransome R.D."/>
            <person name="Dechmann D.K.N."/>
            <person name="Locatelli A.G."/>
            <person name="Puechmaille S.J."/>
            <person name="Fedrigo O."/>
            <person name="Jarvis E.D."/>
            <person name="Hiller M."/>
            <person name="Vernes S.C."/>
            <person name="Myers E.W."/>
            <person name="Teeling E.C."/>
        </authorList>
    </citation>
    <scope>NUCLEOTIDE SEQUENCE [LARGE SCALE GENOMIC DNA]</scope>
    <source>
        <strain evidence="2">MPipKuh1</strain>
        <tissue evidence="2">Flight muscle</tissue>
    </source>
</reference>
<dbReference type="FunFam" id="3.40.50.720:FF:000616">
    <property type="entry name" value="D-3-phosphoglycerate dehydrogenase 2 chloroplastic"/>
    <property type="match status" value="1"/>
</dbReference>
<dbReference type="Gene3D" id="3.40.50.720">
    <property type="entry name" value="NAD(P)-binding Rossmann-like Domain"/>
    <property type="match status" value="2"/>
</dbReference>
<organism evidence="2 3">
    <name type="scientific">Pipistrellus kuhlii</name>
    <name type="common">Kuhl's pipistrelle</name>
    <dbReference type="NCBI Taxonomy" id="59472"/>
    <lineage>
        <taxon>Eukaryota</taxon>
        <taxon>Metazoa</taxon>
        <taxon>Chordata</taxon>
        <taxon>Craniata</taxon>
        <taxon>Vertebrata</taxon>
        <taxon>Euteleostomi</taxon>
        <taxon>Mammalia</taxon>
        <taxon>Eutheria</taxon>
        <taxon>Laurasiatheria</taxon>
        <taxon>Chiroptera</taxon>
        <taxon>Yangochiroptera</taxon>
        <taxon>Vespertilionidae</taxon>
        <taxon>Pipistrellus</taxon>
    </lineage>
</organism>
<evidence type="ECO:0000313" key="3">
    <source>
        <dbReference type="Proteomes" id="UP000558488"/>
    </source>
</evidence>
<dbReference type="Pfam" id="PF02826">
    <property type="entry name" value="2-Hacid_dh_C"/>
    <property type="match status" value="1"/>
</dbReference>
<name>A0A7J8B2L3_PIPKU</name>
<comment type="caution">
    <text evidence="2">The sequence shown here is derived from an EMBL/GenBank/DDBJ whole genome shotgun (WGS) entry which is preliminary data.</text>
</comment>
<dbReference type="Proteomes" id="UP000558488">
    <property type="component" value="Unassembled WGS sequence"/>
</dbReference>
<feature type="domain" description="D-isomer specific 2-hydroxyacid dehydrogenase NAD-binding" evidence="1">
    <location>
        <begin position="79"/>
        <end position="158"/>
    </location>
</feature>
<dbReference type="InterPro" id="IPR006140">
    <property type="entry name" value="D-isomer_DH_NAD-bd"/>
</dbReference>
<sequence>MANGTERTKLNGKALGILGLGRIGREVAIWMPSKLLSFLGSSLKIILKDEDCKVHMKSWPPSAFSSCPWRRSGPSVTSSLCTPLLPSMADLLNNSTFTLCKKGIHMVNCGGIVDKGALLWALHLGQCLGAALDVFMEESPRVDTLVDHKKVISCPHLGANTKEAQSYCGEEITVQFVDMVKGRALAEVVNAQALTNAFSLHTKPWIGLEEALGTLMRA</sequence>